<feature type="transmembrane region" description="Helical" evidence="2">
    <location>
        <begin position="7"/>
        <end position="29"/>
    </location>
</feature>
<protein>
    <submittedName>
        <fullName evidence="3">YggT family protein</fullName>
    </submittedName>
</protein>
<evidence type="ECO:0000256" key="2">
    <source>
        <dbReference type="SAM" id="Phobius"/>
    </source>
</evidence>
<keyword evidence="2" id="KW-1133">Transmembrane helix</keyword>
<dbReference type="Pfam" id="PF02325">
    <property type="entry name" value="CCB3_YggT"/>
    <property type="match status" value="2"/>
</dbReference>
<accession>A0ABX7WPJ9</accession>
<evidence type="ECO:0000256" key="1">
    <source>
        <dbReference type="ARBA" id="ARBA00010894"/>
    </source>
</evidence>
<keyword evidence="4" id="KW-1185">Reference proteome</keyword>
<dbReference type="PANTHER" id="PTHR33219">
    <property type="entry name" value="YLMG HOMOLOG PROTEIN 2, CHLOROPLASTIC"/>
    <property type="match status" value="1"/>
</dbReference>
<proteinExistence type="inferred from homology"/>
<evidence type="ECO:0000313" key="4">
    <source>
        <dbReference type="Proteomes" id="UP000672039"/>
    </source>
</evidence>
<comment type="similarity">
    <text evidence="1">Belongs to the YggT family.</text>
</comment>
<sequence length="182" mass="19746">MEALQNVGVFLVQTLFSLYIGAVLIRFLLALSRANFYNPLSQFLVKITNPVLVPLRRLIPAIGKLDTAAIVLALGLKVIQVLLLVALQGSDASLPVVLVYAVVDLLRTVINIYIFALIIQAVLSWVGNSYGNPLADVLHSLTDPLLRPIRNVVPTIGMVDLSPMVAILLLYVVLIVLQSIGL</sequence>
<feature type="transmembrane region" description="Helical" evidence="2">
    <location>
        <begin position="67"/>
        <end position="85"/>
    </location>
</feature>
<keyword evidence="2" id="KW-0812">Transmembrane</keyword>
<feature type="transmembrane region" description="Helical" evidence="2">
    <location>
        <begin position="97"/>
        <end position="123"/>
    </location>
</feature>
<name>A0ABX7WPJ9_9GAMM</name>
<feature type="transmembrane region" description="Helical" evidence="2">
    <location>
        <begin position="152"/>
        <end position="177"/>
    </location>
</feature>
<dbReference type="RefSeq" id="WP_210221822.1">
    <property type="nucleotide sequence ID" value="NZ_CP072801.1"/>
</dbReference>
<dbReference type="PANTHER" id="PTHR33219:SF14">
    <property type="entry name" value="PROTEIN COFACTOR ASSEMBLY OF COMPLEX C SUBUNIT B CCB3, CHLOROPLASTIC-RELATED"/>
    <property type="match status" value="1"/>
</dbReference>
<keyword evidence="2" id="KW-0472">Membrane</keyword>
<gene>
    <name evidence="3" type="ORF">J9253_15575</name>
</gene>
<organism evidence="3 4">
    <name type="scientific">Thiothrix litoralis</name>
    <dbReference type="NCBI Taxonomy" id="2891210"/>
    <lineage>
        <taxon>Bacteria</taxon>
        <taxon>Pseudomonadati</taxon>
        <taxon>Pseudomonadota</taxon>
        <taxon>Gammaproteobacteria</taxon>
        <taxon>Thiotrichales</taxon>
        <taxon>Thiotrichaceae</taxon>
        <taxon>Thiothrix</taxon>
    </lineage>
</organism>
<dbReference type="Proteomes" id="UP000672039">
    <property type="component" value="Chromosome"/>
</dbReference>
<dbReference type="InterPro" id="IPR003425">
    <property type="entry name" value="CCB3/YggT"/>
</dbReference>
<reference evidence="3 4" key="1">
    <citation type="submission" date="2021-04" db="EMBL/GenBank/DDBJ databases">
        <title>Genomics, taxonomy and metabolism of representatives of sulfur bacteria of the genus Thiothrix: Thiothrix fructosivorans QT, Thiothrix unzii A1T and three new species, Thiothrix subterranea sp. nov., Thiothrix litoralis sp. nov. and 'Candidatus Thiothrix anitrata' sp. nov.</title>
        <authorList>
            <person name="Ravin N.V."/>
            <person name="Smolyakov D."/>
            <person name="Rudenko T.S."/>
            <person name="Mardanov A.V."/>
            <person name="Beletsky A.V."/>
            <person name="Markov N.D."/>
            <person name="Fomenkov A.I."/>
            <person name="Roberts R.J."/>
            <person name="Karnachuk O.V."/>
            <person name="Novikov A."/>
            <person name="Grabovich M.Y."/>
        </authorList>
    </citation>
    <scope>NUCLEOTIDE SEQUENCE [LARGE SCALE GENOMIC DNA]</scope>
    <source>
        <strain evidence="3 4">AS</strain>
    </source>
</reference>
<evidence type="ECO:0000313" key="3">
    <source>
        <dbReference type="EMBL" id="QTR45410.1"/>
    </source>
</evidence>
<dbReference type="EMBL" id="CP072801">
    <property type="protein sequence ID" value="QTR45410.1"/>
    <property type="molecule type" value="Genomic_DNA"/>
</dbReference>